<comment type="catalytic activity">
    <reaction evidence="10 11">
        <text>protoporphyrinogen IX + 3 O2 = protoporphyrin IX + 3 H2O2</text>
        <dbReference type="Rhea" id="RHEA:25576"/>
        <dbReference type="ChEBI" id="CHEBI:15379"/>
        <dbReference type="ChEBI" id="CHEBI:16240"/>
        <dbReference type="ChEBI" id="CHEBI:57306"/>
        <dbReference type="ChEBI" id="CHEBI:57307"/>
        <dbReference type="EC" id="1.3.3.4"/>
    </reaction>
</comment>
<dbReference type="HOGENOM" id="CLU_009629_2_1_1"/>
<dbReference type="OrthoDB" id="419752at2759"/>
<dbReference type="Gene3D" id="3.50.50.60">
    <property type="entry name" value="FAD/NAD(P)-binding domain"/>
    <property type="match status" value="1"/>
</dbReference>
<evidence type="ECO:0000256" key="3">
    <source>
        <dbReference type="ARBA" id="ARBA00010551"/>
    </source>
</evidence>
<comment type="pathway">
    <text evidence="2 11">Porphyrin-containing compound metabolism; protoporphyrin-IX biosynthesis; protoporphyrin-IX from protoporphyrinogen-IX: step 1/1.</text>
</comment>
<comment type="cofactor">
    <cofactor evidence="11">
        <name>FAD</name>
        <dbReference type="ChEBI" id="CHEBI:57692"/>
    </cofactor>
    <text evidence="11">Binds 1 FAD per subunit.</text>
</comment>
<dbReference type="EMBL" id="AMQM01003545">
    <property type="status" value="NOT_ANNOTATED_CDS"/>
    <property type="molecule type" value="Genomic_DNA"/>
</dbReference>
<dbReference type="InterPro" id="IPR002937">
    <property type="entry name" value="Amino_oxidase"/>
</dbReference>
<keyword evidence="5 11" id="KW-0285">Flavoprotein</keyword>
<proteinExistence type="inferred from homology"/>
<dbReference type="KEGG" id="hro:HELRODRAFT_110634"/>
<sequence length="482" mass="54048">MATCAVLGGGISGLATAYYLNKFGGNLVKKIILIEGTNRFGGWMRSVKYEKDLLFEQGPRSIRGVGRAGFNTLEMVEDLELDDEVLPIPRSHVAAKNRFIYVNKQLCKLPSSLKAVLTTQPPFSKPLCLYGLMEPFRKKGELDDETVDSFFSRRFGPEVAKYAANSMCRGIFAGDSLKLSMRSCFPLFHEFESKYGSIVKAALMRPRTKRRENSELINKFVSENWSMWSLKNGLEDLPRKLLATLQKEDKVKVMSGSKVNTLQFDDVKVKLVTSANGEIMTVDHVFSALPSFDISLLLLPTYANISSLLNDIRFASVGVVNLVYPSDVTTPQVGFGHLIPSFEDPAVLGVLYECHTFPHHNGRDNKTRITLMMGGAWFEECFGSPETADKCKFEEMALKAVSEQLSIKQRPEMVVVNVQKYCIPQYKVGHHKLLEEAESLISKNNLQLSLVGSSYRGMSINDCIFNGKLQVQQYLGIRRDDE</sequence>
<comment type="subcellular location">
    <subcellularLocation>
        <location evidence="11">Mitochondrion inner membrane</location>
    </subcellularLocation>
</comment>
<dbReference type="SUPFAM" id="SSF51905">
    <property type="entry name" value="FAD/NAD(P)-binding domain"/>
    <property type="match status" value="1"/>
</dbReference>
<dbReference type="EnsemblMetazoa" id="HelroT110634">
    <property type="protein sequence ID" value="HelroP110634"/>
    <property type="gene ID" value="HelroG110634"/>
</dbReference>
<dbReference type="InterPro" id="IPR050464">
    <property type="entry name" value="Zeta_carotene_desat/Oxidored"/>
</dbReference>
<dbReference type="EMBL" id="KB096222">
    <property type="protein sequence ID" value="ESO07106.1"/>
    <property type="molecule type" value="Genomic_DNA"/>
</dbReference>
<keyword evidence="8 11" id="KW-0350">Heme biosynthesis</keyword>
<evidence type="ECO:0000256" key="7">
    <source>
        <dbReference type="ARBA" id="ARBA00023002"/>
    </source>
</evidence>
<keyword evidence="6 11" id="KW-0274">FAD</keyword>
<organism evidence="14 15">
    <name type="scientific">Helobdella robusta</name>
    <name type="common">Californian leech</name>
    <dbReference type="NCBI Taxonomy" id="6412"/>
    <lineage>
        <taxon>Eukaryota</taxon>
        <taxon>Metazoa</taxon>
        <taxon>Spiralia</taxon>
        <taxon>Lophotrochozoa</taxon>
        <taxon>Annelida</taxon>
        <taxon>Clitellata</taxon>
        <taxon>Hirudinea</taxon>
        <taxon>Rhynchobdellida</taxon>
        <taxon>Glossiphoniidae</taxon>
        <taxon>Helobdella</taxon>
    </lineage>
</organism>
<evidence type="ECO:0000259" key="12">
    <source>
        <dbReference type="Pfam" id="PF01593"/>
    </source>
</evidence>
<evidence type="ECO:0000256" key="11">
    <source>
        <dbReference type="RuleBase" id="RU367069"/>
    </source>
</evidence>
<dbReference type="STRING" id="6412.T1EF37"/>
<reference evidence="14" key="3">
    <citation type="submission" date="2015-06" db="UniProtKB">
        <authorList>
            <consortium name="EnsemblMetazoa"/>
        </authorList>
    </citation>
    <scope>IDENTIFICATION</scope>
</reference>
<dbReference type="GO" id="GO:0004729">
    <property type="term" value="F:oxygen-dependent protoporphyrinogen oxidase activity"/>
    <property type="evidence" value="ECO:0000318"/>
    <property type="project" value="GO_Central"/>
</dbReference>
<dbReference type="InterPro" id="IPR004572">
    <property type="entry name" value="Protoporphyrinogen_oxidase"/>
</dbReference>
<evidence type="ECO:0000256" key="10">
    <source>
        <dbReference type="ARBA" id="ARBA00047554"/>
    </source>
</evidence>
<reference evidence="13 15" key="2">
    <citation type="journal article" date="2013" name="Nature">
        <title>Insights into bilaterian evolution from three spiralian genomes.</title>
        <authorList>
            <person name="Simakov O."/>
            <person name="Marletaz F."/>
            <person name="Cho S.J."/>
            <person name="Edsinger-Gonzales E."/>
            <person name="Havlak P."/>
            <person name="Hellsten U."/>
            <person name="Kuo D.H."/>
            <person name="Larsson T."/>
            <person name="Lv J."/>
            <person name="Arendt D."/>
            <person name="Savage R."/>
            <person name="Osoegawa K."/>
            <person name="de Jong P."/>
            <person name="Grimwood J."/>
            <person name="Chapman J.A."/>
            <person name="Shapiro H."/>
            <person name="Aerts A."/>
            <person name="Otillar R.P."/>
            <person name="Terry A.Y."/>
            <person name="Boore J.L."/>
            <person name="Grigoriev I.V."/>
            <person name="Lindberg D.R."/>
            <person name="Seaver E.C."/>
            <person name="Weisblat D.A."/>
            <person name="Putnam N.H."/>
            <person name="Rokhsar D.S."/>
        </authorList>
    </citation>
    <scope>NUCLEOTIDE SEQUENCE</scope>
</reference>
<dbReference type="InParanoid" id="T1EF37"/>
<dbReference type="GO" id="GO:0005743">
    <property type="term" value="C:mitochondrial inner membrane"/>
    <property type="evidence" value="ECO:0000318"/>
    <property type="project" value="GO_Central"/>
</dbReference>
<dbReference type="NCBIfam" id="TIGR00562">
    <property type="entry name" value="proto_IX_ox"/>
    <property type="match status" value="1"/>
</dbReference>
<dbReference type="AlphaFoldDB" id="T1EF37"/>
<dbReference type="RefSeq" id="XP_009014484.1">
    <property type="nucleotide sequence ID" value="XM_009016236.1"/>
</dbReference>
<dbReference type="GeneID" id="20195189"/>
<feature type="domain" description="Amine oxidase" evidence="12">
    <location>
        <begin position="11"/>
        <end position="472"/>
    </location>
</feature>
<keyword evidence="9 11" id="KW-0627">Porphyrin biosynthesis</keyword>
<accession>T1EF37</accession>
<dbReference type="UniPathway" id="UPA00251">
    <property type="reaction ID" value="UER00324"/>
</dbReference>
<dbReference type="PANTHER" id="PTHR42923:SF3">
    <property type="entry name" value="PROTOPORPHYRINOGEN OXIDASE"/>
    <property type="match status" value="1"/>
</dbReference>
<dbReference type="FunCoup" id="T1EF37">
    <property type="interactions" value="1068"/>
</dbReference>
<dbReference type="Pfam" id="PF01593">
    <property type="entry name" value="Amino_oxidase"/>
    <property type="match status" value="1"/>
</dbReference>
<dbReference type="InterPro" id="IPR036188">
    <property type="entry name" value="FAD/NAD-bd_sf"/>
</dbReference>
<dbReference type="CTD" id="20195189"/>
<evidence type="ECO:0000256" key="8">
    <source>
        <dbReference type="ARBA" id="ARBA00023133"/>
    </source>
</evidence>
<protein>
    <recommendedName>
        <fullName evidence="4 11">Protoporphyrinogen oxidase</fullName>
        <ecNumber evidence="4 11">1.3.3.4</ecNumber>
    </recommendedName>
</protein>
<evidence type="ECO:0000313" key="13">
    <source>
        <dbReference type="EMBL" id="ESO07106.1"/>
    </source>
</evidence>
<evidence type="ECO:0000256" key="5">
    <source>
        <dbReference type="ARBA" id="ARBA00022630"/>
    </source>
</evidence>
<gene>
    <name evidence="14" type="primary">20195189</name>
    <name evidence="13" type="ORF">HELRODRAFT_110634</name>
</gene>
<dbReference type="FunFam" id="3.50.50.60:FF:000193">
    <property type="entry name" value="Protoporphyrinogen oxidase"/>
    <property type="match status" value="1"/>
</dbReference>
<dbReference type="EC" id="1.3.3.4" evidence="4 11"/>
<evidence type="ECO:0000256" key="9">
    <source>
        <dbReference type="ARBA" id="ARBA00023244"/>
    </source>
</evidence>
<dbReference type="PANTHER" id="PTHR42923">
    <property type="entry name" value="PROTOPORPHYRINOGEN OXIDASE"/>
    <property type="match status" value="1"/>
</dbReference>
<evidence type="ECO:0000256" key="6">
    <source>
        <dbReference type="ARBA" id="ARBA00022827"/>
    </source>
</evidence>
<comment type="function">
    <text evidence="1 11">Catalyzes the 6-electron oxidation of protoporphyrinogen-IX to form protoporphyrin-IX.</text>
</comment>
<keyword evidence="7 11" id="KW-0560">Oxidoreductase</keyword>
<dbReference type="GO" id="GO:0006782">
    <property type="term" value="P:protoporphyrinogen IX biosynthetic process"/>
    <property type="evidence" value="ECO:0007669"/>
    <property type="project" value="UniProtKB-UniRule"/>
</dbReference>
<evidence type="ECO:0000256" key="2">
    <source>
        <dbReference type="ARBA" id="ARBA00005073"/>
    </source>
</evidence>
<comment type="similarity">
    <text evidence="3 11">Belongs to the protoporphyrinogen/coproporphyrinogen oxidase family. Protoporphyrinogen oxidase subfamily.</text>
</comment>
<evidence type="ECO:0000313" key="14">
    <source>
        <dbReference type="EnsemblMetazoa" id="HelroP110634"/>
    </source>
</evidence>
<dbReference type="Proteomes" id="UP000015101">
    <property type="component" value="Unassembled WGS sequence"/>
</dbReference>
<keyword evidence="15" id="KW-1185">Reference proteome</keyword>
<dbReference type="GO" id="GO:0006783">
    <property type="term" value="P:heme biosynthetic process"/>
    <property type="evidence" value="ECO:0000318"/>
    <property type="project" value="GO_Central"/>
</dbReference>
<evidence type="ECO:0000313" key="15">
    <source>
        <dbReference type="Proteomes" id="UP000015101"/>
    </source>
</evidence>
<dbReference type="OMA" id="WFDQWFG"/>
<reference evidence="15" key="1">
    <citation type="submission" date="2012-12" db="EMBL/GenBank/DDBJ databases">
        <authorList>
            <person name="Hellsten U."/>
            <person name="Grimwood J."/>
            <person name="Chapman J.A."/>
            <person name="Shapiro H."/>
            <person name="Aerts A."/>
            <person name="Otillar R.P."/>
            <person name="Terry A.Y."/>
            <person name="Boore J.L."/>
            <person name="Simakov O."/>
            <person name="Marletaz F."/>
            <person name="Cho S.-J."/>
            <person name="Edsinger-Gonzales E."/>
            <person name="Havlak P."/>
            <person name="Kuo D.-H."/>
            <person name="Larsson T."/>
            <person name="Lv J."/>
            <person name="Arendt D."/>
            <person name="Savage R."/>
            <person name="Osoegawa K."/>
            <person name="de Jong P."/>
            <person name="Lindberg D.R."/>
            <person name="Seaver E.C."/>
            <person name="Weisblat D.A."/>
            <person name="Putnam N.H."/>
            <person name="Grigoriev I.V."/>
            <person name="Rokhsar D.S."/>
        </authorList>
    </citation>
    <scope>NUCLEOTIDE SEQUENCE</scope>
</reference>
<dbReference type="eggNOG" id="KOG1276">
    <property type="taxonomic scope" value="Eukaryota"/>
</dbReference>
<name>T1EF37_HELRO</name>
<evidence type="ECO:0000256" key="1">
    <source>
        <dbReference type="ARBA" id="ARBA00002600"/>
    </source>
</evidence>
<evidence type="ECO:0000256" key="4">
    <source>
        <dbReference type="ARBA" id="ARBA00012867"/>
    </source>
</evidence>
<dbReference type="SUPFAM" id="SSF54373">
    <property type="entry name" value="FAD-linked reductases, C-terminal domain"/>
    <property type="match status" value="1"/>
</dbReference>